<dbReference type="STRING" id="857967.G0QVY7"/>
<dbReference type="SMART" id="SM00398">
    <property type="entry name" value="HMG"/>
    <property type="match status" value="1"/>
</dbReference>
<evidence type="ECO:0000256" key="2">
    <source>
        <dbReference type="PROSITE-ProRule" id="PRU00267"/>
    </source>
</evidence>
<dbReference type="InterPro" id="IPR036910">
    <property type="entry name" value="HMG_box_dom_sf"/>
</dbReference>
<dbReference type="InterPro" id="IPR050342">
    <property type="entry name" value="HMGB"/>
</dbReference>
<proteinExistence type="predicted"/>
<dbReference type="RefSeq" id="XP_004032208.1">
    <property type="nucleotide sequence ID" value="XM_004032160.1"/>
</dbReference>
<dbReference type="InParanoid" id="G0QVY7"/>
<evidence type="ECO:0000313" key="5">
    <source>
        <dbReference type="EMBL" id="EGR30621.1"/>
    </source>
</evidence>
<dbReference type="OrthoDB" id="448466at2759"/>
<sequence length="87" mass="10426">PLPPKRPLSSFFLFKQENHEKVKKQHPNARITQLISMMAEQWKKASIQEKQKYEGQYAEAKAKYEQELIEYQNKYGKIKSQKSKRNK</sequence>
<feature type="DNA-binding region" description="HMG box" evidence="2">
    <location>
        <begin position="4"/>
        <end position="72"/>
    </location>
</feature>
<dbReference type="PRINTS" id="PR00886">
    <property type="entry name" value="HIGHMOBLTY12"/>
</dbReference>
<dbReference type="OMA" id="YNKQMQD"/>
<name>G0QVY7_ICHMU</name>
<keyword evidence="6" id="KW-1185">Reference proteome</keyword>
<dbReference type="FunCoup" id="G0QVY7">
    <property type="interactions" value="166"/>
</dbReference>
<feature type="domain" description="HMG box" evidence="4">
    <location>
        <begin position="4"/>
        <end position="72"/>
    </location>
</feature>
<dbReference type="GO" id="GO:0003677">
    <property type="term" value="F:DNA binding"/>
    <property type="evidence" value="ECO:0007669"/>
    <property type="project" value="UniProtKB-UniRule"/>
</dbReference>
<evidence type="ECO:0000313" key="6">
    <source>
        <dbReference type="Proteomes" id="UP000008983"/>
    </source>
</evidence>
<dbReference type="AlphaFoldDB" id="G0QVY7"/>
<dbReference type="InterPro" id="IPR009071">
    <property type="entry name" value="HMG_box_dom"/>
</dbReference>
<dbReference type="EMBL" id="GL983968">
    <property type="protein sequence ID" value="EGR30621.1"/>
    <property type="molecule type" value="Genomic_DNA"/>
</dbReference>
<evidence type="ECO:0000259" key="4">
    <source>
        <dbReference type="PROSITE" id="PS50118"/>
    </source>
</evidence>
<dbReference type="SUPFAM" id="SSF47095">
    <property type="entry name" value="HMG-box"/>
    <property type="match status" value="1"/>
</dbReference>
<keyword evidence="1 2" id="KW-0238">DNA-binding</keyword>
<keyword evidence="2" id="KW-0539">Nucleus</keyword>
<evidence type="ECO:0000256" key="3">
    <source>
        <dbReference type="SAM" id="Coils"/>
    </source>
</evidence>
<protein>
    <submittedName>
        <fullName evidence="5">Nonhistone chromosomal protein lg, putative</fullName>
    </submittedName>
</protein>
<evidence type="ECO:0000256" key="1">
    <source>
        <dbReference type="ARBA" id="ARBA00023125"/>
    </source>
</evidence>
<accession>G0QVY7</accession>
<organism evidence="5 6">
    <name type="scientific">Ichthyophthirius multifiliis</name>
    <name type="common">White spot disease agent</name>
    <name type="synonym">Ich</name>
    <dbReference type="NCBI Taxonomy" id="5932"/>
    <lineage>
        <taxon>Eukaryota</taxon>
        <taxon>Sar</taxon>
        <taxon>Alveolata</taxon>
        <taxon>Ciliophora</taxon>
        <taxon>Intramacronucleata</taxon>
        <taxon>Oligohymenophorea</taxon>
        <taxon>Hymenostomatida</taxon>
        <taxon>Ophryoglenina</taxon>
        <taxon>Ichthyophthirius</taxon>
    </lineage>
</organism>
<feature type="non-terminal residue" evidence="5">
    <location>
        <position position="1"/>
    </location>
</feature>
<dbReference type="GeneID" id="14906734"/>
<dbReference type="Proteomes" id="UP000008983">
    <property type="component" value="Unassembled WGS sequence"/>
</dbReference>
<dbReference type="PROSITE" id="PS50118">
    <property type="entry name" value="HMG_BOX_2"/>
    <property type="match status" value="1"/>
</dbReference>
<feature type="coiled-coil region" evidence="3">
    <location>
        <begin position="43"/>
        <end position="81"/>
    </location>
</feature>
<reference evidence="5 6" key="1">
    <citation type="submission" date="2011-07" db="EMBL/GenBank/DDBJ databases">
        <authorList>
            <person name="Coyne R."/>
            <person name="Brami D."/>
            <person name="Johnson J."/>
            <person name="Hostetler J."/>
            <person name="Hannick L."/>
            <person name="Clark T."/>
            <person name="Cassidy-Hanley D."/>
            <person name="Inman J."/>
        </authorList>
    </citation>
    <scope>NUCLEOTIDE SEQUENCE [LARGE SCALE GENOMIC DNA]</scope>
    <source>
        <strain evidence="5 6">G5</strain>
    </source>
</reference>
<keyword evidence="3" id="KW-0175">Coiled coil</keyword>
<dbReference type="Pfam" id="PF00505">
    <property type="entry name" value="HMG_box"/>
    <property type="match status" value="1"/>
</dbReference>
<dbReference type="PANTHER" id="PTHR48112">
    <property type="entry name" value="HIGH MOBILITY GROUP PROTEIN DSP1"/>
    <property type="match status" value="1"/>
</dbReference>
<dbReference type="eggNOG" id="KOG0381">
    <property type="taxonomic scope" value="Eukaryota"/>
</dbReference>
<dbReference type="Gene3D" id="1.10.30.10">
    <property type="entry name" value="High mobility group box domain"/>
    <property type="match status" value="1"/>
</dbReference>
<dbReference type="GO" id="GO:0005634">
    <property type="term" value="C:nucleus"/>
    <property type="evidence" value="ECO:0007669"/>
    <property type="project" value="UniProtKB-UniRule"/>
</dbReference>
<gene>
    <name evidence="5" type="ORF">IMG5_127610</name>
</gene>